<organism evidence="5 6">
    <name type="scientific">Trichonephila clavata</name>
    <name type="common">Joro spider</name>
    <name type="synonym">Nephila clavata</name>
    <dbReference type="NCBI Taxonomy" id="2740835"/>
    <lineage>
        <taxon>Eukaryota</taxon>
        <taxon>Metazoa</taxon>
        <taxon>Ecdysozoa</taxon>
        <taxon>Arthropoda</taxon>
        <taxon>Chelicerata</taxon>
        <taxon>Arachnida</taxon>
        <taxon>Araneae</taxon>
        <taxon>Araneomorphae</taxon>
        <taxon>Entelegynae</taxon>
        <taxon>Araneoidea</taxon>
        <taxon>Nephilidae</taxon>
        <taxon>Trichonephila</taxon>
    </lineage>
</organism>
<keyword evidence="2" id="KW-0863">Zinc-finger</keyword>
<proteinExistence type="predicted"/>
<evidence type="ECO:0000313" key="5">
    <source>
        <dbReference type="EMBL" id="GFQ88770.1"/>
    </source>
</evidence>
<dbReference type="Proteomes" id="UP000887116">
    <property type="component" value="Unassembled WGS sequence"/>
</dbReference>
<reference evidence="5" key="1">
    <citation type="submission" date="2020-07" db="EMBL/GenBank/DDBJ databases">
        <title>Multicomponent nature underlies the extraordinary mechanical properties of spider dragline silk.</title>
        <authorList>
            <person name="Kono N."/>
            <person name="Nakamura H."/>
            <person name="Mori M."/>
            <person name="Yoshida Y."/>
            <person name="Ohtoshi R."/>
            <person name="Malay A.D."/>
            <person name="Moran D.A.P."/>
            <person name="Tomita M."/>
            <person name="Numata K."/>
            <person name="Arakawa K."/>
        </authorList>
    </citation>
    <scope>NUCLEOTIDE SEQUENCE</scope>
</reference>
<evidence type="ECO:0000256" key="3">
    <source>
        <dbReference type="ARBA" id="ARBA00022833"/>
    </source>
</evidence>
<dbReference type="OrthoDB" id="6424722at2759"/>
<keyword evidence="1" id="KW-0479">Metal-binding</keyword>
<dbReference type="EMBL" id="BMAO01003568">
    <property type="protein sequence ID" value="GFQ88770.1"/>
    <property type="molecule type" value="Genomic_DNA"/>
</dbReference>
<dbReference type="InterPro" id="IPR022776">
    <property type="entry name" value="TRM13/UPF0224_CHHC_Znf_dom"/>
</dbReference>
<gene>
    <name evidence="5" type="ORF">TNCT_168881</name>
</gene>
<feature type="non-terminal residue" evidence="5">
    <location>
        <position position="1"/>
    </location>
</feature>
<keyword evidence="6" id="KW-1185">Reference proteome</keyword>
<evidence type="ECO:0000256" key="2">
    <source>
        <dbReference type="ARBA" id="ARBA00022771"/>
    </source>
</evidence>
<evidence type="ECO:0000313" key="6">
    <source>
        <dbReference type="Proteomes" id="UP000887116"/>
    </source>
</evidence>
<protein>
    <recommendedName>
        <fullName evidence="4">CHHC U11-48K-type domain-containing protein</fullName>
    </recommendedName>
</protein>
<accession>A0A8X6J2L4</accession>
<dbReference type="AlphaFoldDB" id="A0A8X6J2L4"/>
<dbReference type="Pfam" id="PF05253">
    <property type="entry name" value="zf-U11-48K"/>
    <property type="match status" value="1"/>
</dbReference>
<evidence type="ECO:0000256" key="1">
    <source>
        <dbReference type="ARBA" id="ARBA00022723"/>
    </source>
</evidence>
<comment type="caution">
    <text evidence="5">The sequence shown here is derived from an EMBL/GenBank/DDBJ whole genome shotgun (WGS) entry which is preliminary data.</text>
</comment>
<feature type="domain" description="CHHC U11-48K-type" evidence="4">
    <location>
        <begin position="7"/>
        <end position="34"/>
    </location>
</feature>
<sequence length="72" mass="8551">IMNPNMMVTCPYNNAHRMKESRLQIHITKCRQDHLDDDHFVCPFNSTHVLPFIKKGLIIYYVVLTKLHWIGN</sequence>
<keyword evidence="3" id="KW-0862">Zinc</keyword>
<dbReference type="PROSITE" id="PS51800">
    <property type="entry name" value="ZF_CHHC_U11_48K"/>
    <property type="match status" value="1"/>
</dbReference>
<dbReference type="InterPro" id="IPR036236">
    <property type="entry name" value="Znf_C2H2_sf"/>
</dbReference>
<dbReference type="SUPFAM" id="SSF57667">
    <property type="entry name" value="beta-beta-alpha zinc fingers"/>
    <property type="match status" value="1"/>
</dbReference>
<dbReference type="GO" id="GO:0008270">
    <property type="term" value="F:zinc ion binding"/>
    <property type="evidence" value="ECO:0007669"/>
    <property type="project" value="UniProtKB-KW"/>
</dbReference>
<evidence type="ECO:0000259" key="4">
    <source>
        <dbReference type="PROSITE" id="PS51800"/>
    </source>
</evidence>
<name>A0A8X6J2L4_TRICU</name>